<dbReference type="Pfam" id="PF03724">
    <property type="entry name" value="META"/>
    <property type="match status" value="1"/>
</dbReference>
<reference evidence="2 3" key="1">
    <citation type="journal article" date="2014" name="Int. J. Syst. Evol. Microbiol.">
        <title>Complete genome sequence of Corynebacterium casei LMG S-19264T (=DSM 44701T), isolated from a smear-ripened cheese.</title>
        <authorList>
            <consortium name="US DOE Joint Genome Institute (JGI-PGF)"/>
            <person name="Walter F."/>
            <person name="Albersmeier A."/>
            <person name="Kalinowski J."/>
            <person name="Ruckert C."/>
        </authorList>
    </citation>
    <scope>NUCLEOTIDE SEQUENCE [LARGE SCALE GENOMIC DNA]</scope>
    <source>
        <strain evidence="2 3">NBRC 112785</strain>
    </source>
</reference>
<evidence type="ECO:0000313" key="2">
    <source>
        <dbReference type="EMBL" id="GLS82424.1"/>
    </source>
</evidence>
<dbReference type="PROSITE" id="PS51257">
    <property type="entry name" value="PROKAR_LIPOPROTEIN"/>
    <property type="match status" value="1"/>
</dbReference>
<dbReference type="InterPro" id="IPR038670">
    <property type="entry name" value="HslJ-like_sf"/>
</dbReference>
<dbReference type="Proteomes" id="UP001157439">
    <property type="component" value="Unassembled WGS sequence"/>
</dbReference>
<dbReference type="PANTHER" id="PTHR35535:SF1">
    <property type="entry name" value="HEAT SHOCK PROTEIN HSLJ"/>
    <property type="match status" value="1"/>
</dbReference>
<protein>
    <submittedName>
        <fullName evidence="2">Heat-shock protein HslJ</fullName>
    </submittedName>
</protein>
<dbReference type="AlphaFoldDB" id="A0AA37TJK5"/>
<dbReference type="InterPro" id="IPR053147">
    <property type="entry name" value="Hsp_HslJ-like"/>
</dbReference>
<name>A0AA37TJK5_9GAMM</name>
<evidence type="ECO:0000259" key="1">
    <source>
        <dbReference type="Pfam" id="PF03724"/>
    </source>
</evidence>
<evidence type="ECO:0000313" key="3">
    <source>
        <dbReference type="Proteomes" id="UP001157439"/>
    </source>
</evidence>
<dbReference type="EMBL" id="BSPO01000001">
    <property type="protein sequence ID" value="GLS82424.1"/>
    <property type="molecule type" value="Genomic_DNA"/>
</dbReference>
<gene>
    <name evidence="2" type="ORF">GCM10007894_04010</name>
</gene>
<dbReference type="RefSeq" id="WP_095497976.1">
    <property type="nucleotide sequence ID" value="NZ_BSPO01000001.1"/>
</dbReference>
<accession>A0AA37TJK5</accession>
<organism evidence="2 3">
    <name type="scientific">Paraferrimonas haliotis</name>
    <dbReference type="NCBI Taxonomy" id="2013866"/>
    <lineage>
        <taxon>Bacteria</taxon>
        <taxon>Pseudomonadati</taxon>
        <taxon>Pseudomonadota</taxon>
        <taxon>Gammaproteobacteria</taxon>
        <taxon>Alteromonadales</taxon>
        <taxon>Ferrimonadaceae</taxon>
        <taxon>Paraferrimonas</taxon>
    </lineage>
</organism>
<comment type="caution">
    <text evidence="2">The sequence shown here is derived from an EMBL/GenBank/DDBJ whole genome shotgun (WGS) entry which is preliminary data.</text>
</comment>
<keyword evidence="3" id="KW-1185">Reference proteome</keyword>
<dbReference type="InterPro" id="IPR005184">
    <property type="entry name" value="DUF306_Meta_HslJ"/>
</dbReference>
<dbReference type="PANTHER" id="PTHR35535">
    <property type="entry name" value="HEAT SHOCK PROTEIN HSLJ"/>
    <property type="match status" value="1"/>
</dbReference>
<dbReference type="Gene3D" id="2.40.128.270">
    <property type="match status" value="1"/>
</dbReference>
<sequence>MKLYIPLIIATIALSACQSAPSSNTQQAQLDLIGDWHIEQIGKQPVIDYSPARIRFDLDGRLSGNNSCNNFFGTYQQINSELSLAPAGSTMKACVDALMEQEQRTMQAMAQVLQAKMVKGRLHLLNAQKDTVLILTKKGD</sequence>
<feature type="domain" description="DUF306" evidence="1">
    <location>
        <begin position="34"/>
        <end position="134"/>
    </location>
</feature>
<proteinExistence type="predicted"/>